<evidence type="ECO:0000256" key="3">
    <source>
        <dbReference type="ARBA" id="ARBA00024867"/>
    </source>
</evidence>
<evidence type="ECO:0000259" key="5">
    <source>
        <dbReference type="PROSITE" id="PS50110"/>
    </source>
</evidence>
<proteinExistence type="predicted"/>
<evidence type="ECO:0000313" key="6">
    <source>
        <dbReference type="EMBL" id="SHE75798.1"/>
    </source>
</evidence>
<organism evidence="6 7">
    <name type="scientific">Caldanaerobius fijiensis DSM 17918</name>
    <dbReference type="NCBI Taxonomy" id="1121256"/>
    <lineage>
        <taxon>Bacteria</taxon>
        <taxon>Bacillati</taxon>
        <taxon>Bacillota</taxon>
        <taxon>Clostridia</taxon>
        <taxon>Thermoanaerobacterales</taxon>
        <taxon>Thermoanaerobacteraceae</taxon>
        <taxon>Caldanaerobius</taxon>
    </lineage>
</organism>
<dbReference type="SUPFAM" id="SSF52172">
    <property type="entry name" value="CheY-like"/>
    <property type="match status" value="1"/>
</dbReference>
<name>A0A1M4W3I4_9THEO</name>
<dbReference type="AlphaFoldDB" id="A0A1M4W3I4"/>
<dbReference type="Gene3D" id="3.40.50.2300">
    <property type="match status" value="1"/>
</dbReference>
<dbReference type="OrthoDB" id="9808843at2"/>
<reference evidence="6 7" key="1">
    <citation type="submission" date="2016-11" db="EMBL/GenBank/DDBJ databases">
        <authorList>
            <person name="Jaros S."/>
            <person name="Januszkiewicz K."/>
            <person name="Wedrychowicz H."/>
        </authorList>
    </citation>
    <scope>NUCLEOTIDE SEQUENCE [LARGE SCALE GENOMIC DNA]</scope>
    <source>
        <strain evidence="6 7">DSM 17918</strain>
    </source>
</reference>
<dbReference type="Pfam" id="PF00072">
    <property type="entry name" value="Response_reg"/>
    <property type="match status" value="1"/>
</dbReference>
<evidence type="ECO:0000256" key="2">
    <source>
        <dbReference type="ARBA" id="ARBA00022553"/>
    </source>
</evidence>
<evidence type="ECO:0000256" key="1">
    <source>
        <dbReference type="ARBA" id="ARBA00018672"/>
    </source>
</evidence>
<comment type="function">
    <text evidence="3">May play the central regulatory role in sporulation. It may be an element of the effector pathway responsible for the activation of sporulation genes in response to nutritional stress. Spo0A may act in concert with spo0H (a sigma factor) to control the expression of some genes that are critical to the sporulation process.</text>
</comment>
<feature type="domain" description="Response regulatory" evidence="5">
    <location>
        <begin position="4"/>
        <end position="112"/>
    </location>
</feature>
<dbReference type="PROSITE" id="PS50110">
    <property type="entry name" value="RESPONSE_REGULATORY"/>
    <property type="match status" value="1"/>
</dbReference>
<evidence type="ECO:0000313" key="7">
    <source>
        <dbReference type="Proteomes" id="UP000184088"/>
    </source>
</evidence>
<dbReference type="GO" id="GO:0000160">
    <property type="term" value="P:phosphorelay signal transduction system"/>
    <property type="evidence" value="ECO:0007669"/>
    <property type="project" value="InterPro"/>
</dbReference>
<dbReference type="PANTHER" id="PTHR44591">
    <property type="entry name" value="STRESS RESPONSE REGULATOR PROTEIN 1"/>
    <property type="match status" value="1"/>
</dbReference>
<keyword evidence="2 4" id="KW-0597">Phosphoprotein</keyword>
<gene>
    <name evidence="6" type="ORF">SAMN02746089_00746</name>
</gene>
<evidence type="ECO:0000256" key="4">
    <source>
        <dbReference type="PROSITE-ProRule" id="PRU00169"/>
    </source>
</evidence>
<accession>A0A1M4W3I4</accession>
<dbReference type="InterPro" id="IPR011006">
    <property type="entry name" value="CheY-like_superfamily"/>
</dbReference>
<sequence length="112" mass="13277">MKKNILVVDDQKALCFIIREVFKDRYNVEVAHDENELKNILKRMYPHIGIFDYHLNGHNGLELLKWAKEQCPDMECILMTAYDIWEIKKSVPPFVSILKKPFDINDLKTIIE</sequence>
<dbReference type="InterPro" id="IPR050595">
    <property type="entry name" value="Bact_response_regulator"/>
</dbReference>
<dbReference type="STRING" id="1121256.SAMN02746089_00746"/>
<dbReference type="RefSeq" id="WP_073341867.1">
    <property type="nucleotide sequence ID" value="NZ_FQVH01000005.1"/>
</dbReference>
<dbReference type="EMBL" id="FQVH01000005">
    <property type="protein sequence ID" value="SHE75798.1"/>
    <property type="molecule type" value="Genomic_DNA"/>
</dbReference>
<keyword evidence="7" id="KW-1185">Reference proteome</keyword>
<dbReference type="SMART" id="SM00448">
    <property type="entry name" value="REC"/>
    <property type="match status" value="1"/>
</dbReference>
<dbReference type="Proteomes" id="UP000184088">
    <property type="component" value="Unassembled WGS sequence"/>
</dbReference>
<dbReference type="PANTHER" id="PTHR44591:SF3">
    <property type="entry name" value="RESPONSE REGULATORY DOMAIN-CONTAINING PROTEIN"/>
    <property type="match status" value="1"/>
</dbReference>
<dbReference type="InterPro" id="IPR001789">
    <property type="entry name" value="Sig_transdc_resp-reg_receiver"/>
</dbReference>
<feature type="modified residue" description="4-aspartylphosphate" evidence="4">
    <location>
        <position position="52"/>
    </location>
</feature>
<protein>
    <recommendedName>
        <fullName evidence="1">Stage 0 sporulation protein A homolog</fullName>
    </recommendedName>
</protein>